<proteinExistence type="predicted"/>
<gene>
    <name evidence="1" type="ORF">Ari01nite_19460</name>
</gene>
<dbReference type="Pfam" id="PF08843">
    <property type="entry name" value="AbiEii"/>
    <property type="match status" value="1"/>
</dbReference>
<organism evidence="1 2">
    <name type="scientific">Paractinoplanes rishiriensis</name>
    <dbReference type="NCBI Taxonomy" id="1050105"/>
    <lineage>
        <taxon>Bacteria</taxon>
        <taxon>Bacillati</taxon>
        <taxon>Actinomycetota</taxon>
        <taxon>Actinomycetes</taxon>
        <taxon>Micromonosporales</taxon>
        <taxon>Micromonosporaceae</taxon>
        <taxon>Paractinoplanes</taxon>
    </lineage>
</organism>
<protein>
    <recommendedName>
        <fullName evidence="3">Nucleotidyl transferase AbiEii/AbiGii toxin family protein</fullName>
    </recommendedName>
</protein>
<dbReference type="InterPro" id="IPR014942">
    <property type="entry name" value="AbiEii"/>
</dbReference>
<keyword evidence="2" id="KW-1185">Reference proteome</keyword>
<dbReference type="RefSeq" id="WP_203780786.1">
    <property type="nucleotide sequence ID" value="NZ_BOMV01000013.1"/>
</dbReference>
<dbReference type="EMBL" id="BOMV01000013">
    <property type="protein sequence ID" value="GIE94481.1"/>
    <property type="molecule type" value="Genomic_DNA"/>
</dbReference>
<evidence type="ECO:0000313" key="1">
    <source>
        <dbReference type="EMBL" id="GIE94481.1"/>
    </source>
</evidence>
<accession>A0A919K0P8</accession>
<evidence type="ECO:0000313" key="2">
    <source>
        <dbReference type="Proteomes" id="UP000636960"/>
    </source>
</evidence>
<evidence type="ECO:0008006" key="3">
    <source>
        <dbReference type="Google" id="ProtNLM"/>
    </source>
</evidence>
<name>A0A919K0P8_9ACTN</name>
<sequence length="243" mass="26986">MEDLHRKLLNIGFDAGSDLGLVLAGGYALTAHELLKRSSRDIDFATATQLPMSVVIFRLAQAYRNAGYRVVILESTQRMARLNVTTPDAECEVDILKEAIGPPAMLQIGPVLAFEDAVGLKMRALHERAAHRDFIDVRAASARLSHRDLEACCARHTPGFSLADLADRLGAVTGRRRWEFFTYGLDDDDIDALIRWAIEWETDIRLRLAAGETGPERAGGRLLGRLSRSTVKTPLIHWGRIQT</sequence>
<dbReference type="Proteomes" id="UP000636960">
    <property type="component" value="Unassembled WGS sequence"/>
</dbReference>
<reference evidence="1" key="1">
    <citation type="submission" date="2021-01" db="EMBL/GenBank/DDBJ databases">
        <title>Whole genome shotgun sequence of Actinoplanes rishiriensis NBRC 108556.</title>
        <authorList>
            <person name="Komaki H."/>
            <person name="Tamura T."/>
        </authorList>
    </citation>
    <scope>NUCLEOTIDE SEQUENCE</scope>
    <source>
        <strain evidence="1">NBRC 108556</strain>
    </source>
</reference>
<dbReference type="AlphaFoldDB" id="A0A919K0P8"/>
<comment type="caution">
    <text evidence="1">The sequence shown here is derived from an EMBL/GenBank/DDBJ whole genome shotgun (WGS) entry which is preliminary data.</text>
</comment>